<evidence type="ECO:0000256" key="1">
    <source>
        <dbReference type="SAM" id="MobiDB-lite"/>
    </source>
</evidence>
<feature type="region of interest" description="Disordered" evidence="1">
    <location>
        <begin position="1"/>
        <end position="41"/>
    </location>
</feature>
<feature type="compositionally biased region" description="Low complexity" evidence="1">
    <location>
        <begin position="420"/>
        <end position="433"/>
    </location>
</feature>
<evidence type="ECO:0000313" key="2">
    <source>
        <dbReference type="EMBL" id="ORZ01552.1"/>
    </source>
</evidence>
<gene>
    <name evidence="2" type="ORF">BCR43DRAFT_561763</name>
</gene>
<feature type="region of interest" description="Disordered" evidence="1">
    <location>
        <begin position="144"/>
        <end position="260"/>
    </location>
</feature>
<evidence type="ECO:0000313" key="3">
    <source>
        <dbReference type="Proteomes" id="UP000242180"/>
    </source>
</evidence>
<proteinExistence type="predicted"/>
<feature type="compositionally biased region" description="Low complexity" evidence="1">
    <location>
        <begin position="179"/>
        <end position="205"/>
    </location>
</feature>
<dbReference type="InParanoid" id="A0A1X2HQI2"/>
<dbReference type="STRING" id="13706.A0A1X2HQI2"/>
<feature type="compositionally biased region" description="Polar residues" evidence="1">
    <location>
        <begin position="398"/>
        <end position="419"/>
    </location>
</feature>
<dbReference type="Proteomes" id="UP000242180">
    <property type="component" value="Unassembled WGS sequence"/>
</dbReference>
<protein>
    <submittedName>
        <fullName evidence="2">Uncharacterized protein</fullName>
    </submittedName>
</protein>
<feature type="region of interest" description="Disordered" evidence="1">
    <location>
        <begin position="284"/>
        <end position="441"/>
    </location>
</feature>
<feature type="compositionally biased region" description="Low complexity" evidence="1">
    <location>
        <begin position="308"/>
        <end position="348"/>
    </location>
</feature>
<keyword evidence="3" id="KW-1185">Reference proteome</keyword>
<dbReference type="EMBL" id="MCGN01000002">
    <property type="protein sequence ID" value="ORZ01552.1"/>
    <property type="molecule type" value="Genomic_DNA"/>
</dbReference>
<reference evidence="2 3" key="1">
    <citation type="submission" date="2016-07" db="EMBL/GenBank/DDBJ databases">
        <title>Pervasive Adenine N6-methylation of Active Genes in Fungi.</title>
        <authorList>
            <consortium name="DOE Joint Genome Institute"/>
            <person name="Mondo S.J."/>
            <person name="Dannebaum R.O."/>
            <person name="Kuo R.C."/>
            <person name="Labutti K."/>
            <person name="Haridas S."/>
            <person name="Kuo A."/>
            <person name="Salamov A."/>
            <person name="Ahrendt S.R."/>
            <person name="Lipzen A."/>
            <person name="Sullivan W."/>
            <person name="Andreopoulos W.B."/>
            <person name="Clum A."/>
            <person name="Lindquist E."/>
            <person name="Daum C."/>
            <person name="Ramamoorthy G.K."/>
            <person name="Gryganskyi A."/>
            <person name="Culley D."/>
            <person name="Magnuson J.K."/>
            <person name="James T.Y."/>
            <person name="O'Malley M.A."/>
            <person name="Stajich J.E."/>
            <person name="Spatafora J.W."/>
            <person name="Visel A."/>
            <person name="Grigoriev I.V."/>
        </authorList>
    </citation>
    <scope>NUCLEOTIDE SEQUENCE [LARGE SCALE GENOMIC DNA]</scope>
    <source>
        <strain evidence="2 3">NRRL 2496</strain>
    </source>
</reference>
<comment type="caution">
    <text evidence="2">The sequence shown here is derived from an EMBL/GenBank/DDBJ whole genome shotgun (WGS) entry which is preliminary data.</text>
</comment>
<name>A0A1X2HQI2_SYNRA</name>
<dbReference type="AlphaFoldDB" id="A0A1X2HQI2"/>
<feature type="compositionally biased region" description="Low complexity" evidence="1">
    <location>
        <begin position="213"/>
        <end position="222"/>
    </location>
</feature>
<feature type="compositionally biased region" description="Basic residues" evidence="1">
    <location>
        <begin position="150"/>
        <end position="160"/>
    </location>
</feature>
<accession>A0A1X2HQI2</accession>
<dbReference type="OrthoDB" id="2272836at2759"/>
<organism evidence="2 3">
    <name type="scientific">Syncephalastrum racemosum</name>
    <name type="common">Filamentous fungus</name>
    <dbReference type="NCBI Taxonomy" id="13706"/>
    <lineage>
        <taxon>Eukaryota</taxon>
        <taxon>Fungi</taxon>
        <taxon>Fungi incertae sedis</taxon>
        <taxon>Mucoromycota</taxon>
        <taxon>Mucoromycotina</taxon>
        <taxon>Mucoromycetes</taxon>
        <taxon>Mucorales</taxon>
        <taxon>Syncephalastraceae</taxon>
        <taxon>Syncephalastrum</taxon>
    </lineage>
</organism>
<sequence length="441" mass="48860">MSSSKQPASAHPGSISPRHRPSRRPLSAFQWPVPHSPPSAHIPETEITLKQILDKYRDDPELLRHILMAKAEEDKKQTAEDTLKVEHARIRLRELELELMREHAKATAHYYDKQPAEQQQQQQATPYYLAPVQQQVLARFTGTEPYQQHHYSHSHSHPHSHSPTLADTASQSHHHHHPQQQQQQQQQGSQYSHPQHHYQSQQSAHHQQHHHAYSTAAHHYPYQRPSSPVSYPHSAHPLCVPEPAAHRAPAGQDRKKRDRASVSYDITGAEKPSHDEVMEALKAKIQRGNSNGHVESPTVDRSKRSRVSNNSGSSNNSNGSASGSAHNGINTNGNTGNNNNNSSNNNNNAKTDRRRSSMTTATVTPAPRSRTKEDSASPRSAKPILPPIDTSVGHMLHPTTSPSDHALTSVSHLPTATNNSSKKPATPPSSSSSGETNTHRS</sequence>